<protein>
    <submittedName>
        <fullName evidence="1">Uncharacterized protein</fullName>
    </submittedName>
</protein>
<dbReference type="OrthoDB" id="3048627at2759"/>
<name>A0A9W8K3T6_9AGAR</name>
<proteinExistence type="predicted"/>
<accession>A0A9W8K3T6</accession>
<reference evidence="1" key="1">
    <citation type="submission" date="2022-07" db="EMBL/GenBank/DDBJ databases">
        <title>Genome Sequence of Agrocybe chaxingu.</title>
        <authorList>
            <person name="Buettner E."/>
        </authorList>
    </citation>
    <scope>NUCLEOTIDE SEQUENCE</scope>
    <source>
        <strain evidence="1">MP-N11</strain>
    </source>
</reference>
<gene>
    <name evidence="1" type="ORF">NLJ89_g7745</name>
</gene>
<comment type="caution">
    <text evidence="1">The sequence shown here is derived from an EMBL/GenBank/DDBJ whole genome shotgun (WGS) entry which is preliminary data.</text>
</comment>
<dbReference type="AlphaFoldDB" id="A0A9W8K3T6"/>
<evidence type="ECO:0000313" key="1">
    <source>
        <dbReference type="EMBL" id="KAJ3504808.1"/>
    </source>
</evidence>
<evidence type="ECO:0000313" key="2">
    <source>
        <dbReference type="Proteomes" id="UP001148786"/>
    </source>
</evidence>
<sequence>MAVDEQTPRMKAGPGGVYRDKPCTLQLEDLHLVSAVCRQWRDVIQTLLEYWTRVIVFIDTDEHLEEMKKALERSKDLPLDVRVTRTNWDDEDVDKRAFLIAQENSLHQGPHTQFYLRLVDPETVREGRYKYRVDNLTIIGQDEEWVQEFNIITYGTSLCYYHSGGTSIAFQSIPVAHHLRLQSIPDYCGYAFDRAISRHYGNRLDFIECEGLTNRPLDLIATKCNLLRRLYIINCPNVTVLGFKNMLMRQNDLTDGKVHVVGDADTSDEFRSVVELTV</sequence>
<organism evidence="1 2">
    <name type="scientific">Agrocybe chaxingu</name>
    <dbReference type="NCBI Taxonomy" id="84603"/>
    <lineage>
        <taxon>Eukaryota</taxon>
        <taxon>Fungi</taxon>
        <taxon>Dikarya</taxon>
        <taxon>Basidiomycota</taxon>
        <taxon>Agaricomycotina</taxon>
        <taxon>Agaricomycetes</taxon>
        <taxon>Agaricomycetidae</taxon>
        <taxon>Agaricales</taxon>
        <taxon>Agaricineae</taxon>
        <taxon>Strophariaceae</taxon>
        <taxon>Agrocybe</taxon>
    </lineage>
</organism>
<dbReference type="Proteomes" id="UP001148786">
    <property type="component" value="Unassembled WGS sequence"/>
</dbReference>
<dbReference type="EMBL" id="JANKHO010000959">
    <property type="protein sequence ID" value="KAJ3504808.1"/>
    <property type="molecule type" value="Genomic_DNA"/>
</dbReference>
<keyword evidence="2" id="KW-1185">Reference proteome</keyword>